<dbReference type="PANTHER" id="PTHR31902:SF7">
    <property type="entry name" value="ALTERED INHERITANCE OF MITOCHONDRIA PROTEIN 32"/>
    <property type="match status" value="1"/>
</dbReference>
<protein>
    <recommendedName>
        <fullName evidence="2">Altered inheritance of mitochondria protein 32</fullName>
    </recommendedName>
</protein>
<dbReference type="Gene3D" id="3.40.30.10">
    <property type="entry name" value="Glutaredoxin"/>
    <property type="match status" value="1"/>
</dbReference>
<dbReference type="InterPro" id="IPR009737">
    <property type="entry name" value="Aim32/Apd1-like"/>
</dbReference>
<reference evidence="3 4" key="1">
    <citation type="submission" date="2024-07" db="EMBL/GenBank/DDBJ databases">
        <title>Section-level genome sequencing and comparative genomics of Aspergillus sections Usti and Cavernicolus.</title>
        <authorList>
            <consortium name="Lawrence Berkeley National Laboratory"/>
            <person name="Nybo J.L."/>
            <person name="Vesth T.C."/>
            <person name="Theobald S."/>
            <person name="Frisvad J.C."/>
            <person name="Larsen T.O."/>
            <person name="Kjaerboelling I."/>
            <person name="Rothschild-Mancinelli K."/>
            <person name="Lyhne E.K."/>
            <person name="Kogle M.E."/>
            <person name="Barry K."/>
            <person name="Clum A."/>
            <person name="Na H."/>
            <person name="Ledsgaard L."/>
            <person name="Lin J."/>
            <person name="Lipzen A."/>
            <person name="Kuo A."/>
            <person name="Riley R."/>
            <person name="Mondo S."/>
            <person name="Labutti K."/>
            <person name="Haridas S."/>
            <person name="Pangalinan J."/>
            <person name="Salamov A.A."/>
            <person name="Simmons B.A."/>
            <person name="Magnuson J.K."/>
            <person name="Chen J."/>
            <person name="Drula E."/>
            <person name="Henrissat B."/>
            <person name="Wiebenga A."/>
            <person name="Lubbers R.J."/>
            <person name="Gomes A.C."/>
            <person name="Macurrencykelacurrency M.R."/>
            <person name="Stajich J."/>
            <person name="Grigoriev I.V."/>
            <person name="Mortensen U.H."/>
            <person name="De Vries R.P."/>
            <person name="Baker S.E."/>
            <person name="Andersen M.R."/>
        </authorList>
    </citation>
    <scope>NUCLEOTIDE SEQUENCE [LARGE SCALE GENOMIC DNA]</scope>
    <source>
        <strain evidence="3 4">CBS 449.75</strain>
    </source>
</reference>
<gene>
    <name evidence="3" type="ORF">BJX67DRAFT_365040</name>
</gene>
<evidence type="ECO:0000256" key="1">
    <source>
        <dbReference type="ARBA" id="ARBA00038208"/>
    </source>
</evidence>
<dbReference type="GeneID" id="98145315"/>
<dbReference type="RefSeq" id="XP_070881983.1">
    <property type="nucleotide sequence ID" value="XM_071030243.1"/>
</dbReference>
<dbReference type="InterPro" id="IPR036249">
    <property type="entry name" value="Thioredoxin-like_sf"/>
</dbReference>
<name>A0ABR4LEP2_9EURO</name>
<sequence>MLSLSNTTSCPITPKHRTAYSYSHQAMRPRPACWGSPAIGRTRTGIARRKDASRFLSDSHCLSSSRRIPLDIPPPFPVTKTCPDARCSCPPTPSMPEGLSLENDHPLSGTMAAYGQQIVICTGQRDWTSRIEDDGKDKSWGELVRGLKGLLGRGGPYADPFNNVVVSNSSFPPSPTVSSSNTASAFLFPSFKYFPSIPIDTSDLSKKTDLATFVQAFLLPTKLSPMREALPEPRHSDLLRKPELAANFPNAVALQHSPVILICGHGGRDMRCGVMAPILEEQFRRILESKGIYTAEVPTDGDFDSPNRAHIGLISHIGGHKYAGNVIVYIPKGMKYSDSSAPHPLAGKGIWYGRIEPRHVEGIVEETLMGGRVVSDHFRGGIDQNGDILRL</sequence>
<dbReference type="Pfam" id="PF06999">
    <property type="entry name" value="Suc_Fer-like"/>
    <property type="match status" value="1"/>
</dbReference>
<dbReference type="PANTHER" id="PTHR31902">
    <property type="entry name" value="ACTIN PATCHES DISTAL PROTEIN 1"/>
    <property type="match status" value="1"/>
</dbReference>
<dbReference type="Proteomes" id="UP001610432">
    <property type="component" value="Unassembled WGS sequence"/>
</dbReference>
<keyword evidence="4" id="KW-1185">Reference proteome</keyword>
<comment type="caution">
    <text evidence="3">The sequence shown here is derived from an EMBL/GenBank/DDBJ whole genome shotgun (WGS) entry which is preliminary data.</text>
</comment>
<accession>A0ABR4LEP2</accession>
<comment type="similarity">
    <text evidence="1">Belongs to the AIM32 family.</text>
</comment>
<dbReference type="EMBL" id="JBFXLQ010000058">
    <property type="protein sequence ID" value="KAL2863004.1"/>
    <property type="molecule type" value="Genomic_DNA"/>
</dbReference>
<dbReference type="SUPFAM" id="SSF52833">
    <property type="entry name" value="Thioredoxin-like"/>
    <property type="match status" value="1"/>
</dbReference>
<proteinExistence type="inferred from homology"/>
<evidence type="ECO:0000313" key="3">
    <source>
        <dbReference type="EMBL" id="KAL2863004.1"/>
    </source>
</evidence>
<organism evidence="3 4">
    <name type="scientific">Aspergillus lucknowensis</name>
    <dbReference type="NCBI Taxonomy" id="176173"/>
    <lineage>
        <taxon>Eukaryota</taxon>
        <taxon>Fungi</taxon>
        <taxon>Dikarya</taxon>
        <taxon>Ascomycota</taxon>
        <taxon>Pezizomycotina</taxon>
        <taxon>Eurotiomycetes</taxon>
        <taxon>Eurotiomycetidae</taxon>
        <taxon>Eurotiales</taxon>
        <taxon>Aspergillaceae</taxon>
        <taxon>Aspergillus</taxon>
        <taxon>Aspergillus subgen. Nidulantes</taxon>
    </lineage>
</organism>
<evidence type="ECO:0000256" key="2">
    <source>
        <dbReference type="ARBA" id="ARBA00040895"/>
    </source>
</evidence>
<evidence type="ECO:0000313" key="4">
    <source>
        <dbReference type="Proteomes" id="UP001610432"/>
    </source>
</evidence>
<dbReference type="CDD" id="cd03062">
    <property type="entry name" value="TRX_Fd_Sucrase"/>
    <property type="match status" value="1"/>
</dbReference>